<dbReference type="EMBL" id="MSFO01000001">
    <property type="protein sequence ID" value="PLB55657.1"/>
    <property type="molecule type" value="Genomic_DNA"/>
</dbReference>
<dbReference type="OrthoDB" id="4358740at2759"/>
<evidence type="ECO:0000313" key="1">
    <source>
        <dbReference type="EMBL" id="PLB55657.1"/>
    </source>
</evidence>
<dbReference type="RefSeq" id="XP_024710959.1">
    <property type="nucleotide sequence ID" value="XM_024854371.1"/>
</dbReference>
<dbReference type="VEuPathDB" id="FungiDB:P170DRAFT_506212"/>
<sequence>MANSDIRQGLFKDDTAKRIVIKVKTQTLNPESYFASATNVVSEILPGWESDPRMLLLAIDLWSERTFIVIDINNRDYNFRTAHKNTTVFPVYVLRQHGRRQDWVLVRWHQLDERMSLQLADLHRVNGYDATLPFLENHNTRIVHENPRDLPGRPFNN</sequence>
<proteinExistence type="predicted"/>
<protein>
    <submittedName>
        <fullName evidence="1">Uncharacterized protein</fullName>
    </submittedName>
</protein>
<accession>A0A2I2GRZ0</accession>
<dbReference type="GeneID" id="36562077"/>
<dbReference type="Proteomes" id="UP000234275">
    <property type="component" value="Unassembled WGS sequence"/>
</dbReference>
<evidence type="ECO:0000313" key="2">
    <source>
        <dbReference type="Proteomes" id="UP000234275"/>
    </source>
</evidence>
<keyword evidence="2" id="KW-1185">Reference proteome</keyword>
<dbReference type="AlphaFoldDB" id="A0A2I2GRZ0"/>
<reference evidence="1 2" key="1">
    <citation type="submission" date="2016-12" db="EMBL/GenBank/DDBJ databases">
        <title>The genomes of Aspergillus section Nigri reveals drivers in fungal speciation.</title>
        <authorList>
            <consortium name="DOE Joint Genome Institute"/>
            <person name="Vesth T.C."/>
            <person name="Nybo J."/>
            <person name="Theobald S."/>
            <person name="Brandl J."/>
            <person name="Frisvad J.C."/>
            <person name="Nielsen K.F."/>
            <person name="Lyhne E.K."/>
            <person name="Kogle M.E."/>
            <person name="Kuo A."/>
            <person name="Riley R."/>
            <person name="Clum A."/>
            <person name="Nolan M."/>
            <person name="Lipzen A."/>
            <person name="Salamov A."/>
            <person name="Henrissat B."/>
            <person name="Wiebenga A."/>
            <person name="De Vries R.P."/>
            <person name="Grigoriev I.V."/>
            <person name="Mortensen U.H."/>
            <person name="Andersen M.R."/>
            <person name="Baker S.E."/>
        </authorList>
    </citation>
    <scope>NUCLEOTIDE SEQUENCE [LARGE SCALE GENOMIC DNA]</scope>
    <source>
        <strain evidence="1 2">IBT 23096</strain>
    </source>
</reference>
<name>A0A2I2GRZ0_9EURO</name>
<organism evidence="1 2">
    <name type="scientific">Aspergillus steynii IBT 23096</name>
    <dbReference type="NCBI Taxonomy" id="1392250"/>
    <lineage>
        <taxon>Eukaryota</taxon>
        <taxon>Fungi</taxon>
        <taxon>Dikarya</taxon>
        <taxon>Ascomycota</taxon>
        <taxon>Pezizomycotina</taxon>
        <taxon>Eurotiomycetes</taxon>
        <taxon>Eurotiomycetidae</taxon>
        <taxon>Eurotiales</taxon>
        <taxon>Aspergillaceae</taxon>
        <taxon>Aspergillus</taxon>
        <taxon>Aspergillus subgen. Circumdati</taxon>
    </lineage>
</organism>
<dbReference type="STRING" id="1392250.A0A2I2GRZ0"/>
<comment type="caution">
    <text evidence="1">The sequence shown here is derived from an EMBL/GenBank/DDBJ whole genome shotgun (WGS) entry which is preliminary data.</text>
</comment>
<gene>
    <name evidence="1" type="ORF">P170DRAFT_506212</name>
</gene>